<evidence type="ECO:0000256" key="3">
    <source>
        <dbReference type="ARBA" id="ARBA00009045"/>
    </source>
</evidence>
<evidence type="ECO:0000256" key="10">
    <source>
        <dbReference type="SAM" id="Phobius"/>
    </source>
</evidence>
<feature type="domain" description="Peptidase S54 rhomboid" evidence="11">
    <location>
        <begin position="77"/>
        <end position="220"/>
    </location>
</feature>
<keyword evidence="6 10" id="KW-0812">Transmembrane</keyword>
<dbReference type="Pfam" id="PF01694">
    <property type="entry name" value="Rhomboid"/>
    <property type="match status" value="1"/>
</dbReference>
<evidence type="ECO:0000256" key="8">
    <source>
        <dbReference type="ARBA" id="ARBA00022989"/>
    </source>
</evidence>
<dbReference type="InterPro" id="IPR022764">
    <property type="entry name" value="Peptidase_S54_rhomboid_dom"/>
</dbReference>
<dbReference type="PANTHER" id="PTHR43066:SF1">
    <property type="entry name" value="RHOMBOID PROTEIN 2"/>
    <property type="match status" value="1"/>
</dbReference>
<keyword evidence="8 10" id="KW-1133">Transmembrane helix</keyword>
<keyword evidence="13" id="KW-1185">Reference proteome</keyword>
<dbReference type="Gene3D" id="1.20.1540.10">
    <property type="entry name" value="Rhomboid-like"/>
    <property type="match status" value="1"/>
</dbReference>
<evidence type="ECO:0000256" key="7">
    <source>
        <dbReference type="ARBA" id="ARBA00022801"/>
    </source>
</evidence>
<evidence type="ECO:0000256" key="4">
    <source>
        <dbReference type="ARBA" id="ARBA00013039"/>
    </source>
</evidence>
<evidence type="ECO:0000256" key="1">
    <source>
        <dbReference type="ARBA" id="ARBA00000156"/>
    </source>
</evidence>
<dbReference type="EMBL" id="KN847344">
    <property type="protein sequence ID" value="KIW37404.1"/>
    <property type="molecule type" value="Genomic_DNA"/>
</dbReference>
<protein>
    <recommendedName>
        <fullName evidence="4">rhomboid protease</fullName>
        <ecNumber evidence="4">3.4.21.105</ecNumber>
    </recommendedName>
</protein>
<dbReference type="InterPro" id="IPR035952">
    <property type="entry name" value="Rhomboid-like_sf"/>
</dbReference>
<comment type="subcellular location">
    <subcellularLocation>
        <location evidence="2">Membrane</location>
        <topology evidence="2">Multi-pass membrane protein</topology>
    </subcellularLocation>
</comment>
<name>A0A0D2DNN3_9EURO</name>
<dbReference type="HOGENOM" id="CLU_083363_0_0_1"/>
<evidence type="ECO:0000256" key="2">
    <source>
        <dbReference type="ARBA" id="ARBA00004141"/>
    </source>
</evidence>
<feature type="transmembrane region" description="Helical" evidence="10">
    <location>
        <begin position="202"/>
        <end position="219"/>
    </location>
</feature>
<comment type="catalytic activity">
    <reaction evidence="1">
        <text>Cleaves type-1 transmembrane domains using a catalytic dyad composed of serine and histidine that are contributed by different transmembrane domains.</text>
        <dbReference type="EC" id="3.4.21.105"/>
    </reaction>
</comment>
<evidence type="ECO:0000259" key="11">
    <source>
        <dbReference type="Pfam" id="PF01694"/>
    </source>
</evidence>
<organism evidence="12 13">
    <name type="scientific">Exophiala oligosperma</name>
    <dbReference type="NCBI Taxonomy" id="215243"/>
    <lineage>
        <taxon>Eukaryota</taxon>
        <taxon>Fungi</taxon>
        <taxon>Dikarya</taxon>
        <taxon>Ascomycota</taxon>
        <taxon>Pezizomycotina</taxon>
        <taxon>Eurotiomycetes</taxon>
        <taxon>Chaetothyriomycetidae</taxon>
        <taxon>Chaetothyriales</taxon>
        <taxon>Herpotrichiellaceae</taxon>
        <taxon>Exophiala</taxon>
    </lineage>
</organism>
<keyword evidence="7" id="KW-0378">Hydrolase</keyword>
<evidence type="ECO:0000256" key="5">
    <source>
        <dbReference type="ARBA" id="ARBA00022670"/>
    </source>
</evidence>
<dbReference type="GO" id="GO:0006508">
    <property type="term" value="P:proteolysis"/>
    <property type="evidence" value="ECO:0007669"/>
    <property type="project" value="UniProtKB-KW"/>
</dbReference>
<keyword evidence="9 10" id="KW-0472">Membrane</keyword>
<dbReference type="GeneID" id="27362520"/>
<dbReference type="VEuPathDB" id="FungiDB:PV06_10446"/>
<dbReference type="RefSeq" id="XP_016257620.1">
    <property type="nucleotide sequence ID" value="XM_016412000.1"/>
</dbReference>
<dbReference type="OrthoDB" id="10257275at2759"/>
<comment type="similarity">
    <text evidence="3">Belongs to the peptidase S54 family.</text>
</comment>
<dbReference type="EC" id="3.4.21.105" evidence="4"/>
<dbReference type="Proteomes" id="UP000053342">
    <property type="component" value="Unassembled WGS sequence"/>
</dbReference>
<evidence type="ECO:0000256" key="6">
    <source>
        <dbReference type="ARBA" id="ARBA00022692"/>
    </source>
</evidence>
<dbReference type="AlphaFoldDB" id="A0A0D2DNN3"/>
<feature type="transmembrane region" description="Helical" evidence="10">
    <location>
        <begin position="86"/>
        <end position="105"/>
    </location>
</feature>
<evidence type="ECO:0000313" key="13">
    <source>
        <dbReference type="Proteomes" id="UP000053342"/>
    </source>
</evidence>
<evidence type="ECO:0000313" key="12">
    <source>
        <dbReference type="EMBL" id="KIW37404.1"/>
    </source>
</evidence>
<proteinExistence type="inferred from homology"/>
<dbReference type="GO" id="GO:0016020">
    <property type="term" value="C:membrane"/>
    <property type="evidence" value="ECO:0007669"/>
    <property type="project" value="UniProtKB-SubCell"/>
</dbReference>
<keyword evidence="5" id="KW-0645">Protease</keyword>
<feature type="transmembrane region" description="Helical" evidence="10">
    <location>
        <begin position="117"/>
        <end position="136"/>
    </location>
</feature>
<sequence length="291" mass="32913">MAVPQQQPRISTNSLPLPNARFFFVNPSRVRSYLLRLPLFTRLILLAIVAFWLLELQTVWSVTQWGALIPKEVGFGTMYRLNTFPLIHMGFFHMLMDTICLVPLLERFEAEWGTLTTLALFMGPLGQIPAVLYLIFDGLILRDNTPVLGSSVWVFLLLAAESIKTYRANPHIEISGQKIPTWITPLAIVVVTSVLIPNTSFLGHLSGCITGYLCEFFYFKTCDPNREKRLTSASLYRGTGIYTIPGTTGKGPSLDRGQTQPPGQTTSLCFCRPKDLWKIWCFTHELHGWTR</sequence>
<reference evidence="12 13" key="1">
    <citation type="submission" date="2015-01" db="EMBL/GenBank/DDBJ databases">
        <title>The Genome Sequence of Exophiala oligosperma CBS72588.</title>
        <authorList>
            <consortium name="The Broad Institute Genomics Platform"/>
            <person name="Cuomo C."/>
            <person name="de Hoog S."/>
            <person name="Gorbushina A."/>
            <person name="Stielow B."/>
            <person name="Teixiera M."/>
            <person name="Abouelleil A."/>
            <person name="Chapman S.B."/>
            <person name="Priest M."/>
            <person name="Young S.K."/>
            <person name="Wortman J."/>
            <person name="Nusbaum C."/>
            <person name="Birren B."/>
        </authorList>
    </citation>
    <scope>NUCLEOTIDE SEQUENCE [LARGE SCALE GENOMIC DNA]</scope>
    <source>
        <strain evidence="12 13">CBS 72588</strain>
    </source>
</reference>
<evidence type="ECO:0000256" key="9">
    <source>
        <dbReference type="ARBA" id="ARBA00023136"/>
    </source>
</evidence>
<gene>
    <name evidence="12" type="ORF">PV06_10446</name>
</gene>
<dbReference type="PANTHER" id="PTHR43066">
    <property type="entry name" value="RHOMBOID-RELATED PROTEIN"/>
    <property type="match status" value="1"/>
</dbReference>
<dbReference type="GO" id="GO:0004252">
    <property type="term" value="F:serine-type endopeptidase activity"/>
    <property type="evidence" value="ECO:0007669"/>
    <property type="project" value="InterPro"/>
</dbReference>
<accession>A0A0D2DNN3</accession>
<feature type="transmembrane region" description="Helical" evidence="10">
    <location>
        <begin position="33"/>
        <end position="54"/>
    </location>
</feature>
<dbReference type="SUPFAM" id="SSF144091">
    <property type="entry name" value="Rhomboid-like"/>
    <property type="match status" value="1"/>
</dbReference>